<feature type="region of interest" description="Disordered" evidence="1">
    <location>
        <begin position="155"/>
        <end position="181"/>
    </location>
</feature>
<gene>
    <name evidence="3" type="ORF">BCR33DRAFT_503286</name>
</gene>
<evidence type="ECO:0000256" key="1">
    <source>
        <dbReference type="SAM" id="MobiDB-lite"/>
    </source>
</evidence>
<protein>
    <submittedName>
        <fullName evidence="3">Uncharacterized protein</fullName>
    </submittedName>
</protein>
<reference evidence="3 4" key="1">
    <citation type="submission" date="2016-07" db="EMBL/GenBank/DDBJ databases">
        <title>Pervasive Adenine N6-methylation of Active Genes in Fungi.</title>
        <authorList>
            <consortium name="DOE Joint Genome Institute"/>
            <person name="Mondo S.J."/>
            <person name="Dannebaum R.O."/>
            <person name="Kuo R.C."/>
            <person name="Labutti K."/>
            <person name="Haridas S."/>
            <person name="Kuo A."/>
            <person name="Salamov A."/>
            <person name="Ahrendt S.R."/>
            <person name="Lipzen A."/>
            <person name="Sullivan W."/>
            <person name="Andreopoulos W.B."/>
            <person name="Clum A."/>
            <person name="Lindquist E."/>
            <person name="Daum C."/>
            <person name="Ramamoorthy G.K."/>
            <person name="Gryganskyi A."/>
            <person name="Culley D."/>
            <person name="Magnuson J.K."/>
            <person name="James T.Y."/>
            <person name="O'Malley M.A."/>
            <person name="Stajich J.E."/>
            <person name="Spatafora J.W."/>
            <person name="Visel A."/>
            <person name="Grigoriev I.V."/>
        </authorList>
    </citation>
    <scope>NUCLEOTIDE SEQUENCE [LARGE SCALE GENOMIC DNA]</scope>
    <source>
        <strain evidence="3 4">JEL800</strain>
    </source>
</reference>
<keyword evidence="2" id="KW-0812">Transmembrane</keyword>
<feature type="region of interest" description="Disordered" evidence="1">
    <location>
        <begin position="1"/>
        <end position="22"/>
    </location>
</feature>
<dbReference type="EMBL" id="MCGO01000006">
    <property type="protein sequence ID" value="ORY51117.1"/>
    <property type="molecule type" value="Genomic_DNA"/>
</dbReference>
<feature type="transmembrane region" description="Helical" evidence="2">
    <location>
        <begin position="100"/>
        <end position="122"/>
    </location>
</feature>
<keyword evidence="2" id="KW-0472">Membrane</keyword>
<evidence type="ECO:0000256" key="2">
    <source>
        <dbReference type="SAM" id="Phobius"/>
    </source>
</evidence>
<dbReference type="AlphaFoldDB" id="A0A1Y2CVW0"/>
<evidence type="ECO:0000313" key="3">
    <source>
        <dbReference type="EMBL" id="ORY51117.1"/>
    </source>
</evidence>
<proteinExistence type="predicted"/>
<name>A0A1Y2CVW0_9FUNG</name>
<comment type="caution">
    <text evidence="3">The sequence shown here is derived from an EMBL/GenBank/DDBJ whole genome shotgun (WGS) entry which is preliminary data.</text>
</comment>
<accession>A0A1Y2CVW0</accession>
<keyword evidence="4" id="KW-1185">Reference proteome</keyword>
<keyword evidence="2" id="KW-1133">Transmembrane helix</keyword>
<evidence type="ECO:0000313" key="4">
    <source>
        <dbReference type="Proteomes" id="UP000193642"/>
    </source>
</evidence>
<sequence>MYIPLERRGGPPKSTNAGSGSLGYVTATSPGPNVIVGPIAYPSPDNSPTDGDVPDVVVPTLTDSTLNTIAVPVYSPKSAKTSSTVVSSVSTTGNVPGMSVWTIVLIVLGCIAAFLLIVVTAVKAGQEYRKKRDRGFHRTQNFMVERRSRVLSPTPSVRNLISSGGKKDDDSASFSTVGEGGRGGTDLLSCHQLEVCGRI</sequence>
<dbReference type="Proteomes" id="UP000193642">
    <property type="component" value="Unassembled WGS sequence"/>
</dbReference>
<organism evidence="3 4">
    <name type="scientific">Rhizoclosmatium globosum</name>
    <dbReference type="NCBI Taxonomy" id="329046"/>
    <lineage>
        <taxon>Eukaryota</taxon>
        <taxon>Fungi</taxon>
        <taxon>Fungi incertae sedis</taxon>
        <taxon>Chytridiomycota</taxon>
        <taxon>Chytridiomycota incertae sedis</taxon>
        <taxon>Chytridiomycetes</taxon>
        <taxon>Chytridiales</taxon>
        <taxon>Chytriomycetaceae</taxon>
        <taxon>Rhizoclosmatium</taxon>
    </lineage>
</organism>